<evidence type="ECO:0000256" key="4">
    <source>
        <dbReference type="ARBA" id="ARBA00022490"/>
    </source>
</evidence>
<dbReference type="Gene3D" id="2.30.310.10">
    <property type="entry name" value="ibrinogen binding protein from staphylococcus aureus domain"/>
    <property type="match status" value="1"/>
</dbReference>
<evidence type="ECO:0000256" key="7">
    <source>
        <dbReference type="SAM" id="Coils"/>
    </source>
</evidence>
<evidence type="ECO:0000259" key="10">
    <source>
        <dbReference type="Pfam" id="PF11923"/>
    </source>
</evidence>
<evidence type="ECO:0000256" key="1">
    <source>
        <dbReference type="ARBA" id="ARBA00004123"/>
    </source>
</evidence>
<feature type="region of interest" description="Disordered" evidence="8">
    <location>
        <begin position="770"/>
        <end position="830"/>
    </location>
</feature>
<keyword evidence="12" id="KW-1185">Reference proteome</keyword>
<evidence type="ECO:0000256" key="2">
    <source>
        <dbReference type="ARBA" id="ARBA00004496"/>
    </source>
</evidence>
<proteinExistence type="inferred from homology"/>
<dbReference type="NCBIfam" id="NF041120">
    <property type="entry name" value="RqcH_arch"/>
    <property type="match status" value="1"/>
</dbReference>
<dbReference type="Proteomes" id="UP000078540">
    <property type="component" value="Unassembled WGS sequence"/>
</dbReference>
<evidence type="ECO:0000256" key="6">
    <source>
        <dbReference type="ARBA" id="ARBA00023242"/>
    </source>
</evidence>
<organism evidence="11 12">
    <name type="scientific">Atta colombica</name>
    <dbReference type="NCBI Taxonomy" id="520822"/>
    <lineage>
        <taxon>Eukaryota</taxon>
        <taxon>Metazoa</taxon>
        <taxon>Ecdysozoa</taxon>
        <taxon>Arthropoda</taxon>
        <taxon>Hexapoda</taxon>
        <taxon>Insecta</taxon>
        <taxon>Pterygota</taxon>
        <taxon>Neoptera</taxon>
        <taxon>Endopterygota</taxon>
        <taxon>Hymenoptera</taxon>
        <taxon>Apocrita</taxon>
        <taxon>Aculeata</taxon>
        <taxon>Formicoidea</taxon>
        <taxon>Formicidae</taxon>
        <taxon>Myrmicinae</taxon>
        <taxon>Atta</taxon>
    </lineage>
</organism>
<dbReference type="EMBL" id="KQ976500">
    <property type="protein sequence ID" value="KYM83136.1"/>
    <property type="molecule type" value="Genomic_DNA"/>
</dbReference>
<dbReference type="InterPro" id="IPR051608">
    <property type="entry name" value="RQC_Subunit_NEMF"/>
</dbReference>
<feature type="region of interest" description="Disordered" evidence="8">
    <location>
        <begin position="652"/>
        <end position="717"/>
    </location>
</feature>
<evidence type="ECO:0000256" key="5">
    <source>
        <dbReference type="ARBA" id="ARBA00023054"/>
    </source>
</evidence>
<dbReference type="Pfam" id="PF11923">
    <property type="entry name" value="NFACT-C"/>
    <property type="match status" value="1"/>
</dbReference>
<dbReference type="GO" id="GO:1990112">
    <property type="term" value="C:RQC complex"/>
    <property type="evidence" value="ECO:0007669"/>
    <property type="project" value="TreeGrafter"/>
</dbReference>
<dbReference type="GO" id="GO:0043023">
    <property type="term" value="F:ribosomal large subunit binding"/>
    <property type="evidence" value="ECO:0007669"/>
    <property type="project" value="TreeGrafter"/>
</dbReference>
<accession>A0A195BEW9</accession>
<evidence type="ECO:0000259" key="9">
    <source>
        <dbReference type="Pfam" id="PF05670"/>
    </source>
</evidence>
<dbReference type="GO" id="GO:0005737">
    <property type="term" value="C:cytoplasm"/>
    <property type="evidence" value="ECO:0007669"/>
    <property type="project" value="UniProtKB-SubCell"/>
</dbReference>
<feature type="coiled-coil region" evidence="7">
    <location>
        <begin position="299"/>
        <end position="336"/>
    </location>
</feature>
<dbReference type="PANTHER" id="PTHR15239:SF6">
    <property type="entry name" value="RIBOSOME QUALITY CONTROL COMPLEX SUBUNIT NEMF"/>
    <property type="match status" value="1"/>
</dbReference>
<dbReference type="Pfam" id="PF05833">
    <property type="entry name" value="NFACT_N"/>
    <property type="match status" value="1"/>
</dbReference>
<dbReference type="STRING" id="520822.A0A195BEW9"/>
<evidence type="ECO:0000256" key="8">
    <source>
        <dbReference type="SAM" id="MobiDB-lite"/>
    </source>
</evidence>
<comment type="subcellular location">
    <subcellularLocation>
        <location evidence="2">Cytoplasm</location>
    </subcellularLocation>
    <subcellularLocation>
        <location evidence="1">Nucleus</location>
    </subcellularLocation>
</comment>
<keyword evidence="6" id="KW-0539">Nucleus</keyword>
<evidence type="ECO:0000313" key="12">
    <source>
        <dbReference type="Proteomes" id="UP000078540"/>
    </source>
</evidence>
<feature type="region of interest" description="Disordered" evidence="8">
    <location>
        <begin position="855"/>
        <end position="897"/>
    </location>
</feature>
<dbReference type="GO" id="GO:0000049">
    <property type="term" value="F:tRNA binding"/>
    <property type="evidence" value="ECO:0007669"/>
    <property type="project" value="TreeGrafter"/>
</dbReference>
<feature type="domain" description="NFACT RNA-binding" evidence="9">
    <location>
        <begin position="492"/>
        <end position="602"/>
    </location>
</feature>
<dbReference type="GO" id="GO:0072344">
    <property type="term" value="P:rescue of stalled ribosome"/>
    <property type="evidence" value="ECO:0007669"/>
    <property type="project" value="TreeGrafter"/>
</dbReference>
<dbReference type="FunFam" id="2.30.310.10:FF:000001">
    <property type="entry name" value="Nuclear export mediator factor Nemf"/>
    <property type="match status" value="1"/>
</dbReference>
<feature type="compositionally biased region" description="Basic and acidic residues" evidence="8">
    <location>
        <begin position="855"/>
        <end position="864"/>
    </location>
</feature>
<gene>
    <name evidence="11" type="ORF">ALC53_06403</name>
</gene>
<comment type="similarity">
    <text evidence="3">Belongs to the NEMF family.</text>
</comment>
<feature type="compositionally biased region" description="Basic and acidic residues" evidence="8">
    <location>
        <begin position="783"/>
        <end position="805"/>
    </location>
</feature>
<name>A0A195BEW9_9HYME</name>
<evidence type="ECO:0000256" key="3">
    <source>
        <dbReference type="ARBA" id="ARBA00008318"/>
    </source>
</evidence>
<feature type="domain" description="NFACT protein C-terminal" evidence="10">
    <location>
        <begin position="902"/>
        <end position="991"/>
    </location>
</feature>
<reference evidence="11 12" key="1">
    <citation type="submission" date="2015-09" db="EMBL/GenBank/DDBJ databases">
        <title>Atta colombica WGS genome.</title>
        <authorList>
            <person name="Nygaard S."/>
            <person name="Hu H."/>
            <person name="Boomsma J."/>
            <person name="Zhang G."/>
        </authorList>
    </citation>
    <scope>NUCLEOTIDE SEQUENCE [LARGE SCALE GENOMIC DNA]</scope>
    <source>
        <strain evidence="11">Treedump-2</strain>
        <tissue evidence="11">Whole body</tissue>
    </source>
</reference>
<dbReference type="InterPro" id="IPR021846">
    <property type="entry name" value="NFACT-C"/>
</dbReference>
<dbReference type="GO" id="GO:0005634">
    <property type="term" value="C:nucleus"/>
    <property type="evidence" value="ECO:0007669"/>
    <property type="project" value="UniProtKB-SubCell"/>
</dbReference>
<dbReference type="PANTHER" id="PTHR15239">
    <property type="entry name" value="NUCLEAR EXPORT MEDIATOR FACTOR NEMF"/>
    <property type="match status" value="1"/>
</dbReference>
<dbReference type="Pfam" id="PF05670">
    <property type="entry name" value="NFACT-R_1"/>
    <property type="match status" value="1"/>
</dbReference>
<dbReference type="GO" id="GO:1990116">
    <property type="term" value="P:ribosome-associated ubiquitin-dependent protein catabolic process"/>
    <property type="evidence" value="ECO:0007669"/>
    <property type="project" value="TreeGrafter"/>
</dbReference>
<feature type="compositionally biased region" description="Basic and acidic residues" evidence="8">
    <location>
        <begin position="668"/>
        <end position="685"/>
    </location>
</feature>
<dbReference type="InterPro" id="IPR008532">
    <property type="entry name" value="NFACT_RNA-bd"/>
</dbReference>
<sequence>MKTRFNTYDLVCSVTELQRLIGMRVNQIYDIDHRTYLIRLQRNEEKCILLLESGNRIHITVFEWPKNVAPSGFSMKMRKHLKNKRLESLMQVGTDRIIKLQFGSGEAAYHVILEVYDRGNIILTDHEMVILYVLRPHTEGDKIRFAVKEKYPLDRAHSTTMPPTDVIHEHIQKAKEGDSLKKVLNPLLEFGSAVIDHVLLKAGFNLGCKIGKDFHITEDMPRLILALEDANNIMDYAKKNVSKGYIIQKKESKLTQNGKEDFIFANIEFHPFLFEQYNNQPYKEFDSFDAAVDEYFSMMEGQKIDLKALQQEREALQKLERVRKDHSQRLISLEKTQELDKQKAELISRNQILVDNAILAIQSALANQMSWPDIQVLLKEAQARGDPVASAIKQLKLETNHVALMLHDPYEDSDEESKLKPMMIDIDLAHTAFSNAKKYYSQKKSAAKKQQKTIESQGKALKSAEKKTKQTLKEVQTIHTINKLRKTYWFEKFYWFITSENYLVIGGRDQQQNELIVKRYLKAGDLYVHADLTGASSVVIKNPSGNPVPPKSLAEAGTMAVAYSIAWDSKVIASAWWVHHDQVSKSAPTGEYLTTGSFMIRGKKNYLTHSQLIMGLGIMFRLEDSSIERHKDERRVKTIDEESEKADLIVEDDGEIELEGDSDEDENLEKQEQNLENKDTLHPIQEEDQEKSESYITDYNVKKDTCGEDEKDTDEDTKYQFPDTQIKIDLSGPKVKIHVDNNQPLMQSQKDTKENVVYLGDDKPIIINASTMEKHAKAKQKTHLKESTKKIEKDDKNENDNKKGEQPALKRGQKGKLKKMKEKYKDQDEEDRRLSMLVLQVLFFVLNYILTKEDKRKNRAKDPSGPKQQGKKKINPKPNIPSQSMHTIDNIDDEDTGPIPEVDMLDQLTGKPISEDELLFAVPVVAPYNTLQNYKFKVKLTPGIGKRGKAAKTAIAVFLRDKEISSREKDLLKAIKDETIARNIPGKVKISAPQIQKLKK</sequence>
<protein>
    <submittedName>
        <fullName evidence="11">Serologically defined colon cancer antigen 1</fullName>
    </submittedName>
</protein>
<dbReference type="AlphaFoldDB" id="A0A195BEW9"/>
<keyword evidence="5 7" id="KW-0175">Coiled coil</keyword>
<keyword evidence="4" id="KW-0963">Cytoplasm</keyword>
<evidence type="ECO:0000313" key="11">
    <source>
        <dbReference type="EMBL" id="KYM83136.1"/>
    </source>
</evidence>
<feature type="compositionally biased region" description="Acidic residues" evidence="8">
    <location>
        <begin position="652"/>
        <end position="667"/>
    </location>
</feature>
<feature type="compositionally biased region" description="Basic residues" evidence="8">
    <location>
        <begin position="811"/>
        <end position="822"/>
    </location>
</feature>